<dbReference type="EMBL" id="BMAV01015015">
    <property type="protein sequence ID" value="GFY63959.1"/>
    <property type="molecule type" value="Genomic_DNA"/>
</dbReference>
<dbReference type="Proteomes" id="UP000886998">
    <property type="component" value="Unassembled WGS sequence"/>
</dbReference>
<protein>
    <submittedName>
        <fullName evidence="2">Uncharacterized protein</fullName>
    </submittedName>
</protein>
<reference evidence="2" key="1">
    <citation type="submission" date="2020-08" db="EMBL/GenBank/DDBJ databases">
        <title>Multicomponent nature underlies the extraordinary mechanical properties of spider dragline silk.</title>
        <authorList>
            <person name="Kono N."/>
            <person name="Nakamura H."/>
            <person name="Mori M."/>
            <person name="Yoshida Y."/>
            <person name="Ohtoshi R."/>
            <person name="Malay A.D."/>
            <person name="Moran D.A.P."/>
            <person name="Tomita M."/>
            <person name="Numata K."/>
            <person name="Arakawa K."/>
        </authorList>
    </citation>
    <scope>NUCLEOTIDE SEQUENCE</scope>
</reference>
<evidence type="ECO:0000313" key="3">
    <source>
        <dbReference type="Proteomes" id="UP000886998"/>
    </source>
</evidence>
<accession>A0A8X6Y6P4</accession>
<organism evidence="2 3">
    <name type="scientific">Trichonephila inaurata madagascariensis</name>
    <dbReference type="NCBI Taxonomy" id="2747483"/>
    <lineage>
        <taxon>Eukaryota</taxon>
        <taxon>Metazoa</taxon>
        <taxon>Ecdysozoa</taxon>
        <taxon>Arthropoda</taxon>
        <taxon>Chelicerata</taxon>
        <taxon>Arachnida</taxon>
        <taxon>Araneae</taxon>
        <taxon>Araneomorphae</taxon>
        <taxon>Entelegynae</taxon>
        <taxon>Araneoidea</taxon>
        <taxon>Nephilidae</taxon>
        <taxon>Trichonephila</taxon>
        <taxon>Trichonephila inaurata</taxon>
    </lineage>
</organism>
<gene>
    <name evidence="2" type="ORF">TNIN_61561</name>
</gene>
<evidence type="ECO:0000313" key="2">
    <source>
        <dbReference type="EMBL" id="GFY63959.1"/>
    </source>
</evidence>
<proteinExistence type="predicted"/>
<evidence type="ECO:0000256" key="1">
    <source>
        <dbReference type="SAM" id="MobiDB-lite"/>
    </source>
</evidence>
<keyword evidence="3" id="KW-1185">Reference proteome</keyword>
<feature type="region of interest" description="Disordered" evidence="1">
    <location>
        <begin position="72"/>
        <end position="91"/>
    </location>
</feature>
<comment type="caution">
    <text evidence="2">The sequence shown here is derived from an EMBL/GenBank/DDBJ whole genome shotgun (WGS) entry which is preliminary data.</text>
</comment>
<name>A0A8X6Y6P4_9ARAC</name>
<sequence length="91" mass="10401">MQSIRVFKHSVPFRAKIPNQISCPGSGPRKSQLLFRAQPRQERLMNMGKRPNGCQKSNTFFPKWAFANPEELHKPRGKFKSGGFTRTGGRK</sequence>
<dbReference type="AlphaFoldDB" id="A0A8X6Y6P4"/>